<protein>
    <submittedName>
        <fullName evidence="4">DNA primase catalytic core</fullName>
    </submittedName>
</protein>
<dbReference type="PANTHER" id="PTHR30313:SF2">
    <property type="entry name" value="DNA PRIMASE"/>
    <property type="match status" value="1"/>
</dbReference>
<reference evidence="4 5" key="1">
    <citation type="submission" date="2023-07" db="EMBL/GenBank/DDBJ databases">
        <title>Sequencing the genomes of 1000 actinobacteria strains.</title>
        <authorList>
            <person name="Klenk H.-P."/>
        </authorList>
    </citation>
    <scope>NUCLEOTIDE SEQUENCE [LARGE SCALE GENOMIC DNA]</scope>
    <source>
        <strain evidence="4 5">DSM 46740</strain>
    </source>
</reference>
<evidence type="ECO:0000313" key="5">
    <source>
        <dbReference type="Proteomes" id="UP001225356"/>
    </source>
</evidence>
<dbReference type="InterPro" id="IPR013264">
    <property type="entry name" value="DNAG_N"/>
</dbReference>
<dbReference type="Pfam" id="PF13662">
    <property type="entry name" value="Toprim_4"/>
    <property type="match status" value="1"/>
</dbReference>
<keyword evidence="5" id="KW-1185">Reference proteome</keyword>
<comment type="caution">
    <text evidence="4">The sequence shown here is derived from an EMBL/GenBank/DDBJ whole genome shotgun (WGS) entry which is preliminary data.</text>
</comment>
<evidence type="ECO:0000313" key="4">
    <source>
        <dbReference type="EMBL" id="MDP9850481.1"/>
    </source>
</evidence>
<evidence type="ECO:0000256" key="1">
    <source>
        <dbReference type="SAM" id="MobiDB-lite"/>
    </source>
</evidence>
<feature type="compositionally biased region" description="Basic residues" evidence="1">
    <location>
        <begin position="383"/>
        <end position="401"/>
    </location>
</feature>
<feature type="region of interest" description="Disordered" evidence="1">
    <location>
        <begin position="356"/>
        <end position="410"/>
    </location>
</feature>
<name>A0ABT9QUN2_9ACTN</name>
<dbReference type="PANTHER" id="PTHR30313">
    <property type="entry name" value="DNA PRIMASE"/>
    <property type="match status" value="1"/>
</dbReference>
<dbReference type="InterPro" id="IPR050219">
    <property type="entry name" value="DnaG_primase"/>
</dbReference>
<sequence length="484" mass="53035">MFMTSSSAIETERSVVRLNFWAQNFYRAQLARSRWGCSFLRERGVSPAQVSSWQIGYAPAGRRTLVEHLQRRGAHPVAIEEAGLAIRDGDGVLIDLFRDRLMLAFHASTGAVIGFIGRARDPISASSRPAPPKYLNTPETRLFHKGEVLFGLDEGRHRLRRGAHPVIVEGPFDVMAINLASADHVGVAPCGTQLTPAHLAALTHAAPLEDCGLSMAFDGDRAGREALLRSYTQVFAAVPAATALAFPDDSDPAAFGAQYGPKALAAFLRRPVALADLVLDLTLRILTARSQPSNLRPPYPEERLAVLRGAVAVIATLPSHQVAQQVARLSQALNVDHHLVTEALINTSAHRSWEPFPLPKARLPAPRRSPPPMPQQLFPTRRPPSRRSLHRGRPPTRRRPRLPLGAYPQPSTTFVSFRTRHRSIDDAIFHRLPWVCHVVSGRHARAVAASTGNRQRDGHRPPVRCDVLAVGSLAKRMAGGSSRL</sequence>
<feature type="domain" description="DNA primase DNAG catalytic core N-terminal" evidence="2">
    <location>
        <begin position="25"/>
        <end position="154"/>
    </location>
</feature>
<feature type="domain" description="Toprim" evidence="3">
    <location>
        <begin position="166"/>
        <end position="233"/>
    </location>
</feature>
<accession>A0ABT9QUN2</accession>
<dbReference type="Proteomes" id="UP001225356">
    <property type="component" value="Unassembled WGS sequence"/>
</dbReference>
<dbReference type="InterPro" id="IPR006171">
    <property type="entry name" value="TOPRIM_dom"/>
</dbReference>
<proteinExistence type="predicted"/>
<dbReference type="Gene3D" id="3.40.1360.10">
    <property type="match status" value="1"/>
</dbReference>
<dbReference type="Gene3D" id="3.90.980.10">
    <property type="entry name" value="DNA primase, catalytic core, N-terminal domain"/>
    <property type="match status" value="1"/>
</dbReference>
<dbReference type="InterPro" id="IPR037068">
    <property type="entry name" value="DNA_primase_core_N_sf"/>
</dbReference>
<organism evidence="4 5">
    <name type="scientific">Streptosporangium lutulentum</name>
    <dbReference type="NCBI Taxonomy" id="1461250"/>
    <lineage>
        <taxon>Bacteria</taxon>
        <taxon>Bacillati</taxon>
        <taxon>Actinomycetota</taxon>
        <taxon>Actinomycetes</taxon>
        <taxon>Streptosporangiales</taxon>
        <taxon>Streptosporangiaceae</taxon>
        <taxon>Streptosporangium</taxon>
    </lineage>
</organism>
<evidence type="ECO:0000259" key="2">
    <source>
        <dbReference type="Pfam" id="PF08275"/>
    </source>
</evidence>
<evidence type="ECO:0000259" key="3">
    <source>
        <dbReference type="Pfam" id="PF13662"/>
    </source>
</evidence>
<gene>
    <name evidence="4" type="ORF">J2853_009777</name>
</gene>
<dbReference type="Pfam" id="PF08275">
    <property type="entry name" value="DNAG_N"/>
    <property type="match status" value="1"/>
</dbReference>
<dbReference type="SUPFAM" id="SSF56731">
    <property type="entry name" value="DNA primase core"/>
    <property type="match status" value="1"/>
</dbReference>
<dbReference type="EMBL" id="JAUSQU010000003">
    <property type="protein sequence ID" value="MDP9850481.1"/>
    <property type="molecule type" value="Genomic_DNA"/>
</dbReference>